<evidence type="ECO:0000256" key="1">
    <source>
        <dbReference type="SAM" id="SignalP"/>
    </source>
</evidence>
<evidence type="ECO:0000313" key="3">
    <source>
        <dbReference type="EMBL" id="RHN74618.1"/>
    </source>
</evidence>
<feature type="signal peptide" evidence="1">
    <location>
        <begin position="1"/>
        <end position="18"/>
    </location>
</feature>
<evidence type="ECO:0000313" key="2">
    <source>
        <dbReference type="EMBL" id="AFK42424.1"/>
    </source>
</evidence>
<keyword evidence="1" id="KW-0732">Signal</keyword>
<sequence length="43" mass="4977">MDFLFSFVPLFLIVFAFSSKLDPLQLQHHITTIDDSDSFSVRT</sequence>
<reference evidence="2" key="1">
    <citation type="submission" date="2012-05" db="EMBL/GenBank/DDBJ databases">
        <authorList>
            <person name="Krishnakumar V."/>
            <person name="Cheung F."/>
            <person name="Xiao Y."/>
            <person name="Chan A."/>
            <person name="Moskal W.A."/>
            <person name="Town C.D."/>
        </authorList>
    </citation>
    <scope>NUCLEOTIDE SEQUENCE</scope>
</reference>
<dbReference type="EMBL" id="PSQE01000002">
    <property type="protein sequence ID" value="RHN74618.1"/>
    <property type="molecule type" value="Genomic_DNA"/>
</dbReference>
<evidence type="ECO:0008006" key="4">
    <source>
        <dbReference type="Google" id="ProtNLM"/>
    </source>
</evidence>
<feature type="chain" id="PRO_5033698562" description="Transmembrane protein" evidence="1">
    <location>
        <begin position="19"/>
        <end position="43"/>
    </location>
</feature>
<dbReference type="Proteomes" id="UP000265566">
    <property type="component" value="Chromosome 2"/>
</dbReference>
<protein>
    <recommendedName>
        <fullName evidence="4">Transmembrane protein</fullName>
    </recommendedName>
</protein>
<dbReference type="Gramene" id="rna10719">
    <property type="protein sequence ID" value="RHN74618.1"/>
    <property type="gene ID" value="gene10719"/>
</dbReference>
<dbReference type="EMBL" id="BT142630">
    <property type="protein sequence ID" value="AFK42424.1"/>
    <property type="molecule type" value="mRNA"/>
</dbReference>
<proteinExistence type="evidence at transcript level"/>
<organism evidence="2">
    <name type="scientific">Medicago truncatula</name>
    <name type="common">Barrel medic</name>
    <name type="synonym">Medicago tribuloides</name>
    <dbReference type="NCBI Taxonomy" id="3880"/>
    <lineage>
        <taxon>Eukaryota</taxon>
        <taxon>Viridiplantae</taxon>
        <taxon>Streptophyta</taxon>
        <taxon>Embryophyta</taxon>
        <taxon>Tracheophyta</taxon>
        <taxon>Spermatophyta</taxon>
        <taxon>Magnoliopsida</taxon>
        <taxon>eudicotyledons</taxon>
        <taxon>Gunneridae</taxon>
        <taxon>Pentapetalae</taxon>
        <taxon>rosids</taxon>
        <taxon>fabids</taxon>
        <taxon>Fabales</taxon>
        <taxon>Fabaceae</taxon>
        <taxon>Papilionoideae</taxon>
        <taxon>50 kb inversion clade</taxon>
        <taxon>NPAAA clade</taxon>
        <taxon>Hologalegina</taxon>
        <taxon>IRL clade</taxon>
        <taxon>Trifolieae</taxon>
        <taxon>Medicago</taxon>
    </lineage>
</organism>
<reference evidence="3" key="2">
    <citation type="journal article" date="2018" name="Nat. Plants">
        <title>Whole-genome landscape of Medicago truncatula symbiotic genes.</title>
        <authorList>
            <person name="Pecrix Y."/>
            <person name="Gamas P."/>
            <person name="Carrere S."/>
        </authorList>
    </citation>
    <scope>NUCLEOTIDE SEQUENCE</scope>
    <source>
        <tissue evidence="3">Leaves</tissue>
    </source>
</reference>
<name>I3SQ82_MEDTR</name>
<dbReference type="AlphaFoldDB" id="I3SQ82"/>
<gene>
    <name evidence="3" type="ORF">MtrunA17_Chr2g0312331</name>
</gene>
<accession>I3SQ82</accession>